<evidence type="ECO:0000256" key="3">
    <source>
        <dbReference type="ARBA" id="ARBA00022729"/>
    </source>
</evidence>
<comment type="function">
    <text evidence="5">Part of the Tol-Pal system, which plays a role in outer membrane invagination during cell division and is important for maintaining outer membrane integrity.</text>
</comment>
<dbReference type="Pfam" id="PF04052">
    <property type="entry name" value="TolB_N"/>
    <property type="match status" value="1"/>
</dbReference>
<dbReference type="InterPro" id="IPR014167">
    <property type="entry name" value="Tol-Pal_TolB"/>
</dbReference>
<comment type="subunit">
    <text evidence="5">The Tol-Pal system is composed of five core proteins: the inner membrane proteins TolA, TolQ and TolR, the periplasmic protein TolB and the outer membrane protein Pal. They form a network linking the inner and outer membranes and the peptidoglycan layer.</text>
</comment>
<organism evidence="7 8">
    <name type="scientific">Saccharospirillum mangrovi</name>
    <dbReference type="NCBI Taxonomy" id="2161747"/>
    <lineage>
        <taxon>Bacteria</taxon>
        <taxon>Pseudomonadati</taxon>
        <taxon>Pseudomonadota</taxon>
        <taxon>Gammaproteobacteria</taxon>
        <taxon>Oceanospirillales</taxon>
        <taxon>Saccharospirillaceae</taxon>
        <taxon>Saccharospirillum</taxon>
    </lineage>
</organism>
<dbReference type="Gene3D" id="2.120.10.30">
    <property type="entry name" value="TolB, C-terminal domain"/>
    <property type="match status" value="1"/>
</dbReference>
<dbReference type="RefSeq" id="WP_380694713.1">
    <property type="nucleotide sequence ID" value="NZ_JBHRYR010000002.1"/>
</dbReference>
<evidence type="ECO:0000313" key="8">
    <source>
        <dbReference type="Proteomes" id="UP001595617"/>
    </source>
</evidence>
<dbReference type="InterPro" id="IPR007195">
    <property type="entry name" value="TolB_N"/>
</dbReference>
<reference evidence="8" key="1">
    <citation type="journal article" date="2019" name="Int. J. Syst. Evol. Microbiol.">
        <title>The Global Catalogue of Microorganisms (GCM) 10K type strain sequencing project: providing services to taxonomists for standard genome sequencing and annotation.</title>
        <authorList>
            <consortium name="The Broad Institute Genomics Platform"/>
            <consortium name="The Broad Institute Genome Sequencing Center for Infectious Disease"/>
            <person name="Wu L."/>
            <person name="Ma J."/>
        </authorList>
    </citation>
    <scope>NUCLEOTIDE SEQUENCE [LARGE SCALE GENOMIC DNA]</scope>
    <source>
        <strain evidence="8">IBRC 10765</strain>
    </source>
</reference>
<evidence type="ECO:0000256" key="1">
    <source>
        <dbReference type="ARBA" id="ARBA00004418"/>
    </source>
</evidence>
<name>A0ABV7ZYN4_9GAMM</name>
<feature type="domain" description="TolB N-terminal" evidence="6">
    <location>
        <begin position="22"/>
        <end position="125"/>
    </location>
</feature>
<dbReference type="InterPro" id="IPR011659">
    <property type="entry name" value="WD40"/>
</dbReference>
<dbReference type="Pfam" id="PF07676">
    <property type="entry name" value="PD40"/>
    <property type="match status" value="4"/>
</dbReference>
<sequence precursor="true">MKIGLIRLLLLCLCVNTAVAQLNITVTKGYDDKTSIAVVPFLWTGPGAAPSEMSDIIIANLERTGQFEALDQTAMRSWPSRSDSIVFAEWRLLQQDFLVIGRLRGIEGDRVEVTYELYDPYREQRVLQGSLQAGIAQWRALAHRVSDAIYEEITGIRGVFSTKIAYVVMQENDAGAQYRLQIADADGWNEQIWYRSSQPIMSPAWSPDATKLAFVDFMPDGSSVVKMLDLSSRTIRTLAERQGAINSAPAFSPDGRRIALTSSRGGSPNIYVLDLQSNRLQQVTNHWAIDTEPDWLDNSSLIFTSDRGGSPQIYKLDLASQALERLTFDGRYNARGRVGSNGERITMVYSNGGGYYIATMEMDNRRVQVLTSGNGADESPSLAPNGTMVIYATKRGTNSELAWVSIDGKVESVMPSRFGDVREPAWSPFTY</sequence>
<protein>
    <recommendedName>
        <fullName evidence="5">Tol-Pal system protein TolB</fullName>
    </recommendedName>
</protein>
<accession>A0ABV7ZYN4</accession>
<comment type="caution">
    <text evidence="7">The sequence shown here is derived from an EMBL/GenBank/DDBJ whole genome shotgun (WGS) entry which is preliminary data.</text>
</comment>
<dbReference type="PANTHER" id="PTHR36842">
    <property type="entry name" value="PROTEIN TOLB HOMOLOG"/>
    <property type="match status" value="1"/>
</dbReference>
<evidence type="ECO:0000256" key="5">
    <source>
        <dbReference type="HAMAP-Rule" id="MF_00671"/>
    </source>
</evidence>
<evidence type="ECO:0000256" key="2">
    <source>
        <dbReference type="ARBA" id="ARBA00009820"/>
    </source>
</evidence>
<dbReference type="NCBIfam" id="TIGR02800">
    <property type="entry name" value="propeller_TolB"/>
    <property type="match status" value="1"/>
</dbReference>
<keyword evidence="5" id="KW-0132">Cell division</keyword>
<dbReference type="SUPFAM" id="SSF69304">
    <property type="entry name" value="Tricorn protease N-terminal domain"/>
    <property type="match status" value="1"/>
</dbReference>
<comment type="subcellular location">
    <subcellularLocation>
        <location evidence="1 5">Periplasm</location>
    </subcellularLocation>
</comment>
<comment type="similarity">
    <text evidence="2 5">Belongs to the TolB family.</text>
</comment>
<evidence type="ECO:0000256" key="4">
    <source>
        <dbReference type="ARBA" id="ARBA00022764"/>
    </source>
</evidence>
<dbReference type="PANTHER" id="PTHR36842:SF1">
    <property type="entry name" value="PROTEIN TOLB"/>
    <property type="match status" value="1"/>
</dbReference>
<gene>
    <name evidence="5 7" type="primary">tolB</name>
    <name evidence="7" type="ORF">ACFOOG_06655</name>
</gene>
<dbReference type="InterPro" id="IPR011042">
    <property type="entry name" value="6-blade_b-propeller_TolB-like"/>
</dbReference>
<keyword evidence="5" id="KW-0131">Cell cycle</keyword>
<keyword evidence="4 5" id="KW-0574">Periplasm</keyword>
<evidence type="ECO:0000313" key="7">
    <source>
        <dbReference type="EMBL" id="MFC3852512.1"/>
    </source>
</evidence>
<dbReference type="HAMAP" id="MF_00671">
    <property type="entry name" value="TolB"/>
    <property type="match status" value="1"/>
</dbReference>
<dbReference type="Proteomes" id="UP001595617">
    <property type="component" value="Unassembled WGS sequence"/>
</dbReference>
<feature type="chain" id="PRO_5044900070" description="Tol-Pal system protein TolB" evidence="5">
    <location>
        <begin position="21"/>
        <end position="431"/>
    </location>
</feature>
<proteinExistence type="inferred from homology"/>
<dbReference type="EMBL" id="JBHRYR010000002">
    <property type="protein sequence ID" value="MFC3852512.1"/>
    <property type="molecule type" value="Genomic_DNA"/>
</dbReference>
<dbReference type="Gene3D" id="3.40.50.10070">
    <property type="entry name" value="TolB, N-terminal domain"/>
    <property type="match status" value="1"/>
</dbReference>
<evidence type="ECO:0000259" key="6">
    <source>
        <dbReference type="Pfam" id="PF04052"/>
    </source>
</evidence>
<keyword evidence="3 5" id="KW-0732">Signal</keyword>
<dbReference type="SUPFAM" id="SSF52964">
    <property type="entry name" value="TolB, N-terminal domain"/>
    <property type="match status" value="1"/>
</dbReference>
<keyword evidence="8" id="KW-1185">Reference proteome</keyword>
<feature type="signal peptide" evidence="5">
    <location>
        <begin position="1"/>
        <end position="20"/>
    </location>
</feature>